<feature type="transmembrane region" description="Helical" evidence="2">
    <location>
        <begin position="111"/>
        <end position="127"/>
    </location>
</feature>
<feature type="transmembrane region" description="Helical" evidence="2">
    <location>
        <begin position="167"/>
        <end position="185"/>
    </location>
</feature>
<dbReference type="Proteomes" id="UP000604243">
    <property type="component" value="Unassembled WGS sequence"/>
</dbReference>
<keyword evidence="2" id="KW-0812">Transmembrane</keyword>
<evidence type="ECO:0000256" key="2">
    <source>
        <dbReference type="SAM" id="Phobius"/>
    </source>
</evidence>
<feature type="region of interest" description="Disordered" evidence="1">
    <location>
        <begin position="76"/>
        <end position="106"/>
    </location>
</feature>
<feature type="transmembrane region" description="Helical" evidence="2">
    <location>
        <begin position="133"/>
        <end position="155"/>
    </location>
</feature>
<feature type="domain" description="DUF1468" evidence="3">
    <location>
        <begin position="12"/>
        <end position="194"/>
    </location>
</feature>
<evidence type="ECO:0000313" key="5">
    <source>
        <dbReference type="Proteomes" id="UP000604243"/>
    </source>
</evidence>
<sequence>MAQDIGKPVFDLILLVASATGFVMASQLPDVVVLGDLSPAFFPQLISALVFICAVPCLIRDTRQWLAARHTSASTTAPLSTDTSASPSAPQKASSAPQEAPATPSRGRRNTLQWLFVVAVSLAYIVMFEPLGYVISTTLFCLACVIGLWCIGGSHKGMTGAAMLKNIAGYAVYALVLAMAIYIVFTRVFQIPLPN</sequence>
<dbReference type="InterPro" id="IPR009936">
    <property type="entry name" value="DUF1468"/>
</dbReference>
<name>A0ABQ3FPZ6_9GAMM</name>
<keyword evidence="2" id="KW-1133">Transmembrane helix</keyword>
<feature type="transmembrane region" description="Helical" evidence="2">
    <location>
        <begin position="41"/>
        <end position="59"/>
    </location>
</feature>
<proteinExistence type="predicted"/>
<feature type="compositionally biased region" description="Low complexity" evidence="1">
    <location>
        <begin position="84"/>
        <end position="102"/>
    </location>
</feature>
<accession>A0ABQ3FPZ6</accession>
<keyword evidence="5" id="KW-1185">Reference proteome</keyword>
<dbReference type="EMBL" id="BMZM01000004">
    <property type="protein sequence ID" value="GHC32772.1"/>
    <property type="molecule type" value="Genomic_DNA"/>
</dbReference>
<evidence type="ECO:0000256" key="1">
    <source>
        <dbReference type="SAM" id="MobiDB-lite"/>
    </source>
</evidence>
<dbReference type="Pfam" id="PF07331">
    <property type="entry name" value="TctB"/>
    <property type="match status" value="1"/>
</dbReference>
<reference evidence="5" key="1">
    <citation type="journal article" date="2019" name="Int. J. Syst. Evol. Microbiol.">
        <title>The Global Catalogue of Microorganisms (GCM) 10K type strain sequencing project: providing services to taxonomists for standard genome sequencing and annotation.</title>
        <authorList>
            <consortium name="The Broad Institute Genomics Platform"/>
            <consortium name="The Broad Institute Genome Sequencing Center for Infectious Disease"/>
            <person name="Wu L."/>
            <person name="Ma J."/>
        </authorList>
    </citation>
    <scope>NUCLEOTIDE SEQUENCE [LARGE SCALE GENOMIC DNA]</scope>
    <source>
        <strain evidence="5">KCTC 42082</strain>
    </source>
</reference>
<organism evidence="4 5">
    <name type="scientific">Kushneria pakistanensis</name>
    <dbReference type="NCBI Taxonomy" id="1508770"/>
    <lineage>
        <taxon>Bacteria</taxon>
        <taxon>Pseudomonadati</taxon>
        <taxon>Pseudomonadota</taxon>
        <taxon>Gammaproteobacteria</taxon>
        <taxon>Oceanospirillales</taxon>
        <taxon>Halomonadaceae</taxon>
        <taxon>Kushneria</taxon>
    </lineage>
</organism>
<evidence type="ECO:0000259" key="3">
    <source>
        <dbReference type="Pfam" id="PF07331"/>
    </source>
</evidence>
<feature type="transmembrane region" description="Helical" evidence="2">
    <location>
        <begin position="12"/>
        <end position="29"/>
    </location>
</feature>
<protein>
    <recommendedName>
        <fullName evidence="3">DUF1468 domain-containing protein</fullName>
    </recommendedName>
</protein>
<keyword evidence="2" id="KW-0472">Membrane</keyword>
<comment type="caution">
    <text evidence="4">The sequence shown here is derived from an EMBL/GenBank/DDBJ whole genome shotgun (WGS) entry which is preliminary data.</text>
</comment>
<dbReference type="RefSeq" id="WP_189519531.1">
    <property type="nucleotide sequence ID" value="NZ_BMZM01000004.1"/>
</dbReference>
<evidence type="ECO:0000313" key="4">
    <source>
        <dbReference type="EMBL" id="GHC32772.1"/>
    </source>
</evidence>
<gene>
    <name evidence="4" type="ORF">GCM10010082_29120</name>
</gene>